<dbReference type="EMBL" id="KB456264">
    <property type="protein sequence ID" value="EMF12733.1"/>
    <property type="molecule type" value="Genomic_DNA"/>
</dbReference>
<dbReference type="Proteomes" id="UP000016931">
    <property type="component" value="Unassembled WGS sequence"/>
</dbReference>
<dbReference type="OMA" id="FVDPRNC"/>
<dbReference type="AlphaFoldDB" id="M3CG01"/>
<evidence type="ECO:0000313" key="2">
    <source>
        <dbReference type="Proteomes" id="UP000016931"/>
    </source>
</evidence>
<proteinExistence type="predicted"/>
<dbReference type="InterPro" id="IPR009097">
    <property type="entry name" value="Cyclic_Pdiesterase"/>
</dbReference>
<dbReference type="HOGENOM" id="CLU_051290_0_0_1"/>
<gene>
    <name evidence="1" type="ORF">SEPMUDRAFT_85991</name>
</gene>
<sequence length="321" mass="36449">MASYYTFEDLSGGSPSVNQTDNPYHDLIESCKNDQAEIQRRYDNHRSNRTAQQKEKLLADDFPGVTVDDILAKLEDPQQHQGYQDPRHCLVFWARPTENVKAVVAELQEELKTVAPNLWLMPQTSLHMTALEVTHSLTEPEIDALVEQIRPHAEAITDYTFNHRCRLVKPMVSFDAQALALSWLPAASEPSKELPREGQNDSYTYHHLRRDLFNLVSASGVKIASRYVIPSAHLTIGRFIDKSDFQTSDGNVDPIKVATLVSKIENINTWLRKTFWPKPGQNTRDRGSEWVVGEEKGLDFRKGTLWYGGGETIRLGKGFEV</sequence>
<dbReference type="SUPFAM" id="SSF55144">
    <property type="entry name" value="LigT-like"/>
    <property type="match status" value="1"/>
</dbReference>
<name>M3CG01_SPHMS</name>
<dbReference type="RefSeq" id="XP_016760854.1">
    <property type="nucleotide sequence ID" value="XM_016910399.1"/>
</dbReference>
<evidence type="ECO:0008006" key="3">
    <source>
        <dbReference type="Google" id="ProtNLM"/>
    </source>
</evidence>
<reference evidence="1 2" key="1">
    <citation type="journal article" date="2012" name="PLoS Pathog.">
        <title>Diverse lifestyles and strategies of plant pathogenesis encoded in the genomes of eighteen Dothideomycetes fungi.</title>
        <authorList>
            <person name="Ohm R.A."/>
            <person name="Feau N."/>
            <person name="Henrissat B."/>
            <person name="Schoch C.L."/>
            <person name="Horwitz B.A."/>
            <person name="Barry K.W."/>
            <person name="Condon B.J."/>
            <person name="Copeland A.C."/>
            <person name="Dhillon B."/>
            <person name="Glaser F."/>
            <person name="Hesse C.N."/>
            <person name="Kosti I."/>
            <person name="LaButti K."/>
            <person name="Lindquist E.A."/>
            <person name="Lucas S."/>
            <person name="Salamov A.A."/>
            <person name="Bradshaw R.E."/>
            <person name="Ciuffetti L."/>
            <person name="Hamelin R.C."/>
            <person name="Kema G.H.J."/>
            <person name="Lawrence C."/>
            <person name="Scott J.A."/>
            <person name="Spatafora J.W."/>
            <person name="Turgeon B.G."/>
            <person name="de Wit P.J.G.M."/>
            <person name="Zhong S."/>
            <person name="Goodwin S.B."/>
            <person name="Grigoriev I.V."/>
        </authorList>
    </citation>
    <scope>NUCLEOTIDE SEQUENCE [LARGE SCALE GENOMIC DNA]</scope>
    <source>
        <strain evidence="1 2">SO2202</strain>
    </source>
</reference>
<protein>
    <recommendedName>
        <fullName evidence="3">RNA ligase/cyclic nucleotide phosphodiesterase</fullName>
    </recommendedName>
</protein>
<dbReference type="eggNOG" id="ENOG502S7CF">
    <property type="taxonomic scope" value="Eukaryota"/>
</dbReference>
<dbReference type="GeneID" id="27907536"/>
<dbReference type="STRING" id="692275.M3CG01"/>
<dbReference type="OrthoDB" id="2967263at2759"/>
<dbReference type="Gene3D" id="3.90.1140.10">
    <property type="entry name" value="Cyclic phosphodiesterase"/>
    <property type="match status" value="1"/>
</dbReference>
<keyword evidence="2" id="KW-1185">Reference proteome</keyword>
<accession>M3CG01</accession>
<organism evidence="1 2">
    <name type="scientific">Sphaerulina musiva (strain SO2202)</name>
    <name type="common">Poplar stem canker fungus</name>
    <name type="synonym">Septoria musiva</name>
    <dbReference type="NCBI Taxonomy" id="692275"/>
    <lineage>
        <taxon>Eukaryota</taxon>
        <taxon>Fungi</taxon>
        <taxon>Dikarya</taxon>
        <taxon>Ascomycota</taxon>
        <taxon>Pezizomycotina</taxon>
        <taxon>Dothideomycetes</taxon>
        <taxon>Dothideomycetidae</taxon>
        <taxon>Mycosphaerellales</taxon>
        <taxon>Mycosphaerellaceae</taxon>
        <taxon>Sphaerulina</taxon>
    </lineage>
</organism>
<evidence type="ECO:0000313" key="1">
    <source>
        <dbReference type="EMBL" id="EMF12733.1"/>
    </source>
</evidence>